<protein>
    <submittedName>
        <fullName evidence="4">Sulfide dehydrogenase, flavoprotein subunit</fullName>
        <ecNumber evidence="4">1.8.2.3</ecNumber>
    </submittedName>
</protein>
<keyword evidence="1" id="KW-0732">Signal</keyword>
<dbReference type="RefSeq" id="WP_019621808.1">
    <property type="nucleotide sequence ID" value="NZ_AP014545.1"/>
</dbReference>
<proteinExistence type="predicted"/>
<keyword evidence="5" id="KW-1185">Reference proteome</keyword>
<evidence type="ECO:0000259" key="3">
    <source>
        <dbReference type="Pfam" id="PF21706"/>
    </source>
</evidence>
<gene>
    <name evidence="4" type="primary">fccB</name>
    <name evidence="4" type="ORF">AMJAP_1601</name>
</gene>
<dbReference type="GO" id="GO:0070225">
    <property type="term" value="F:sulfide dehydrogenase activity"/>
    <property type="evidence" value="ECO:0007669"/>
    <property type="project" value="UniProtKB-EC"/>
</dbReference>
<dbReference type="InterPro" id="IPR049386">
    <property type="entry name" value="FCSD_central"/>
</dbReference>
<dbReference type="OrthoDB" id="9802771at2"/>
<evidence type="ECO:0000313" key="5">
    <source>
        <dbReference type="Proteomes" id="UP000595663"/>
    </source>
</evidence>
<dbReference type="InterPro" id="IPR006311">
    <property type="entry name" value="TAT_signal"/>
</dbReference>
<dbReference type="Pfam" id="PF07992">
    <property type="entry name" value="Pyr_redox_2"/>
    <property type="match status" value="1"/>
</dbReference>
<feature type="domain" description="Sulfide dehydrogenase [flavocytochrome c] flavoprotein chain central" evidence="3">
    <location>
        <begin position="162"/>
        <end position="283"/>
    </location>
</feature>
<dbReference type="PANTHER" id="PTHR43755">
    <property type="match status" value="1"/>
</dbReference>
<dbReference type="InterPro" id="IPR036188">
    <property type="entry name" value="FAD/NAD-bd_sf"/>
</dbReference>
<evidence type="ECO:0000259" key="2">
    <source>
        <dbReference type="Pfam" id="PF07992"/>
    </source>
</evidence>
<accession>A0A7R6PBX6</accession>
<name>A0A7R6PBX6_9GAMM</name>
<organism evidence="4 5">
    <name type="scientific">Amphritea japonica ATCC BAA-1530</name>
    <dbReference type="NCBI Taxonomy" id="1278309"/>
    <lineage>
        <taxon>Bacteria</taxon>
        <taxon>Pseudomonadati</taxon>
        <taxon>Pseudomonadota</taxon>
        <taxon>Gammaproteobacteria</taxon>
        <taxon>Oceanospirillales</taxon>
        <taxon>Oceanospirillaceae</taxon>
        <taxon>Amphritea</taxon>
    </lineage>
</organism>
<evidence type="ECO:0000313" key="4">
    <source>
        <dbReference type="EMBL" id="BBB26196.1"/>
    </source>
</evidence>
<feature type="signal peptide" evidence="1">
    <location>
        <begin position="1"/>
        <end position="29"/>
    </location>
</feature>
<dbReference type="PANTHER" id="PTHR43755:SF1">
    <property type="entry name" value="FAD-DEPENDENT PYRIDINE NUCLEOTIDE-DISULPHIDE OXIDOREDUCTASE"/>
    <property type="match status" value="1"/>
</dbReference>
<dbReference type="Proteomes" id="UP000595663">
    <property type="component" value="Chromosome"/>
</dbReference>
<dbReference type="PROSITE" id="PS51318">
    <property type="entry name" value="TAT"/>
    <property type="match status" value="1"/>
</dbReference>
<feature type="domain" description="FAD/NAD(P)-binding" evidence="2">
    <location>
        <begin position="35"/>
        <end position="147"/>
    </location>
</feature>
<reference evidence="4 5" key="1">
    <citation type="journal article" date="2008" name="Int. J. Syst. Evol. Microbiol.">
        <title>Amphritea japonica sp. nov. and Amphritea balenae sp. nov., isolated from the sediment adjacent to sperm whale carcasses off Kagoshima, Japan.</title>
        <authorList>
            <person name="Miyazaki M."/>
            <person name="Nogi Y."/>
            <person name="Fujiwara Y."/>
            <person name="Kawato M."/>
            <person name="Nagahama T."/>
            <person name="Kubokawa K."/>
            <person name="Horikoshi K."/>
        </authorList>
    </citation>
    <scope>NUCLEOTIDE SEQUENCE [LARGE SCALE GENOMIC DNA]</scope>
    <source>
        <strain evidence="4 5">ATCC BAA-1530</strain>
    </source>
</reference>
<evidence type="ECO:0000256" key="1">
    <source>
        <dbReference type="SAM" id="SignalP"/>
    </source>
</evidence>
<dbReference type="EMBL" id="AP014545">
    <property type="protein sequence ID" value="BBB26196.1"/>
    <property type="molecule type" value="Genomic_DNA"/>
</dbReference>
<keyword evidence="4" id="KW-0560">Oxidoreductase</keyword>
<dbReference type="InterPro" id="IPR052541">
    <property type="entry name" value="SQRD"/>
</dbReference>
<sequence>MSLTRRNFIQMVPASAAALALTNGSTAKAAEPIHHVTVLGGGFAGCTIAKYIRMWSEGQIAVTLIEPKAKHVSCVMSNLVLNERLKVADLKFEYNDLQLKYGVNVIRDKAQKILGPEKQIKLKNAGWISYDSLVVATGIRFDKIPGLDFKKIHHAWIAGGQTNKLRNQIRAMPDAGTFVMTVPKSPYRCPPGPYERACVVADILGRRSGYLDGSGSTPPRVVVLDANPGIQAEKGTFTRAFNDLYGDIIEYIPDAQVESVDSDNKVVHTTQGSFEGDVVNVIPTHSAQWILKASGLTGDSRWADVDPVTYATTNTLFQDVYIIGDAQGTAQPKSGHMANAQAKICADSIIRTAHGQSSYTEERLQNITTNSACFSPITYDQASWLTAVYSYDPDTGSMRLVPGSLGEAHNWSSGNFNDMFDWSNNLFADTFK</sequence>
<dbReference type="KEGG" id="ajp:AMJAP_1601"/>
<dbReference type="Pfam" id="PF21706">
    <property type="entry name" value="FCSD_central"/>
    <property type="match status" value="1"/>
</dbReference>
<feature type="chain" id="PRO_5032981449" evidence="1">
    <location>
        <begin position="30"/>
        <end position="432"/>
    </location>
</feature>
<dbReference type="InterPro" id="IPR023753">
    <property type="entry name" value="FAD/NAD-binding_dom"/>
</dbReference>
<dbReference type="SUPFAM" id="SSF51905">
    <property type="entry name" value="FAD/NAD(P)-binding domain"/>
    <property type="match status" value="2"/>
</dbReference>
<dbReference type="EC" id="1.8.2.3" evidence="4"/>
<dbReference type="Gene3D" id="3.50.50.60">
    <property type="entry name" value="FAD/NAD(P)-binding domain"/>
    <property type="match status" value="2"/>
</dbReference>
<dbReference type="AlphaFoldDB" id="A0A7R6PBX6"/>